<evidence type="ECO:0000313" key="1">
    <source>
        <dbReference type="EMBL" id="BCK80889.1"/>
    </source>
</evidence>
<sequence>MFFQKMSVPVQSTVTVSSFLGLDRRARGELGSFREMENLTSDGYPTLTVRPRRGLAGRVESPGGIAAKDALIWVDGHTLYIGGVATELVLTEGSKQLISMGSWLIVWPDKKYINTGDLSRYGSLENRVQTQGQVTLSLCGAKGAALGDYLVSEEPPADPAGGCLWLDTAGELPVLRQYGESGWSIREDTYVKIAAGGIGVGFTAGDGVVIEGCREESINGSHVLEAAEDGALVVPGMIASQATQTETLTVRRSVPEMDFVIESGNRLWGCKYGVVDGKAVNEIYASKLGDFKNWNCYAGRSTDSYAATRGSDGPFTGAADYLGSPLFFKEDCVERVYPSAAGAHQIVTVRCPGVRKGSGRSLQTVEGVLYYHGCGGVYAFDGSMPQRVSQALGEDEYHGAVAGGADGKYYLSVLDAENQPQLLVYDVRQGLWHREDDLRAVGFAVSGGVLYAMTGAGDILALKGGGTVQEEPVVWWAETGDLGLDSGEGKYLVRLSLRLRPEEGGAVRVAVSYDEGETWQEQGGVTGSGRLRDCVLHVRPRRCRRLRLRLYGVGGCRVYSLTAVYEKGSDGP</sequence>
<keyword evidence="2" id="KW-1185">Reference proteome</keyword>
<name>A0A810PXL9_9FIRM</name>
<dbReference type="AlphaFoldDB" id="A0A810PXL9"/>
<organism evidence="1 2">
    <name type="scientific">Vescimonas coprocola</name>
    <dbReference type="NCBI Taxonomy" id="2714355"/>
    <lineage>
        <taxon>Bacteria</taxon>
        <taxon>Bacillati</taxon>
        <taxon>Bacillota</taxon>
        <taxon>Clostridia</taxon>
        <taxon>Eubacteriales</taxon>
        <taxon>Oscillospiraceae</taxon>
        <taxon>Vescimonas</taxon>
    </lineage>
</organism>
<gene>
    <name evidence="1" type="ORF">MM50RIKEN_06520</name>
</gene>
<accession>A0A810PXL9</accession>
<reference evidence="1" key="1">
    <citation type="submission" date="2020-09" db="EMBL/GenBank/DDBJ databases">
        <title>New species isolated from human feces.</title>
        <authorList>
            <person name="Kitahara M."/>
            <person name="Shigeno Y."/>
            <person name="Shime M."/>
            <person name="Matsumoto Y."/>
            <person name="Nakamura S."/>
            <person name="Motooka D."/>
            <person name="Fukuoka S."/>
            <person name="Nishikawa H."/>
            <person name="Benno Y."/>
        </authorList>
    </citation>
    <scope>NUCLEOTIDE SEQUENCE</scope>
    <source>
        <strain evidence="1">MM50</strain>
    </source>
</reference>
<dbReference type="RefSeq" id="WP_213541734.1">
    <property type="nucleotide sequence ID" value="NZ_AP023418.1"/>
</dbReference>
<protein>
    <submittedName>
        <fullName evidence="1">Uncharacterized protein</fullName>
    </submittedName>
</protein>
<dbReference type="EMBL" id="AP023418">
    <property type="protein sequence ID" value="BCK80889.1"/>
    <property type="molecule type" value="Genomic_DNA"/>
</dbReference>
<dbReference type="Proteomes" id="UP000681035">
    <property type="component" value="Chromosome"/>
</dbReference>
<dbReference type="KEGG" id="vcop:MM50RIKEN_06520"/>
<proteinExistence type="predicted"/>
<evidence type="ECO:0000313" key="2">
    <source>
        <dbReference type="Proteomes" id="UP000681035"/>
    </source>
</evidence>